<dbReference type="EMBL" id="JAGMVJ010000041">
    <property type="protein sequence ID" value="KAH7066472.1"/>
    <property type="molecule type" value="Genomic_DNA"/>
</dbReference>
<accession>A0A8K0QR24</accession>
<feature type="transmembrane region" description="Helical" evidence="2">
    <location>
        <begin position="167"/>
        <end position="191"/>
    </location>
</feature>
<evidence type="ECO:0000256" key="1">
    <source>
        <dbReference type="SAM" id="MobiDB-lite"/>
    </source>
</evidence>
<proteinExistence type="predicted"/>
<keyword evidence="5" id="KW-1185">Reference proteome</keyword>
<dbReference type="OrthoDB" id="3918601at2759"/>
<keyword evidence="2" id="KW-0472">Membrane</keyword>
<feature type="transmembrane region" description="Helical" evidence="2">
    <location>
        <begin position="90"/>
        <end position="114"/>
    </location>
</feature>
<organism evidence="4 5">
    <name type="scientific">Paraphoma chrysanthemicola</name>
    <dbReference type="NCBI Taxonomy" id="798071"/>
    <lineage>
        <taxon>Eukaryota</taxon>
        <taxon>Fungi</taxon>
        <taxon>Dikarya</taxon>
        <taxon>Ascomycota</taxon>
        <taxon>Pezizomycotina</taxon>
        <taxon>Dothideomycetes</taxon>
        <taxon>Pleosporomycetidae</taxon>
        <taxon>Pleosporales</taxon>
        <taxon>Pleosporineae</taxon>
        <taxon>Phaeosphaeriaceae</taxon>
        <taxon>Paraphoma</taxon>
    </lineage>
</organism>
<keyword evidence="2" id="KW-1133">Transmembrane helix</keyword>
<feature type="transmembrane region" description="Helical" evidence="2">
    <location>
        <begin position="316"/>
        <end position="334"/>
    </location>
</feature>
<evidence type="ECO:0000259" key="3">
    <source>
        <dbReference type="Pfam" id="PF20684"/>
    </source>
</evidence>
<evidence type="ECO:0000256" key="2">
    <source>
        <dbReference type="SAM" id="Phobius"/>
    </source>
</evidence>
<feature type="transmembrane region" description="Helical" evidence="2">
    <location>
        <begin position="284"/>
        <end position="304"/>
    </location>
</feature>
<feature type="domain" description="Rhodopsin" evidence="3">
    <location>
        <begin position="116"/>
        <end position="345"/>
    </location>
</feature>
<dbReference type="PANTHER" id="PTHR39614:SF2">
    <property type="entry name" value="INTEGRAL MEMBRANE PROTEIN"/>
    <property type="match status" value="1"/>
</dbReference>
<dbReference type="InterPro" id="IPR049326">
    <property type="entry name" value="Rhodopsin_dom_fungi"/>
</dbReference>
<evidence type="ECO:0000313" key="5">
    <source>
        <dbReference type="Proteomes" id="UP000813461"/>
    </source>
</evidence>
<evidence type="ECO:0000313" key="4">
    <source>
        <dbReference type="EMBL" id="KAH7066472.1"/>
    </source>
</evidence>
<feature type="transmembrane region" description="Helical" evidence="2">
    <location>
        <begin position="126"/>
        <end position="147"/>
    </location>
</feature>
<name>A0A8K0QR24_9PLEO</name>
<dbReference type="Pfam" id="PF20684">
    <property type="entry name" value="Fung_rhodopsin"/>
    <property type="match status" value="1"/>
</dbReference>
<dbReference type="AlphaFoldDB" id="A0A8K0QR24"/>
<protein>
    <recommendedName>
        <fullName evidence="3">Rhodopsin domain-containing protein</fullName>
    </recommendedName>
</protein>
<reference evidence="4" key="1">
    <citation type="journal article" date="2021" name="Nat. Commun.">
        <title>Genetic determinants of endophytism in the Arabidopsis root mycobiome.</title>
        <authorList>
            <person name="Mesny F."/>
            <person name="Miyauchi S."/>
            <person name="Thiergart T."/>
            <person name="Pickel B."/>
            <person name="Atanasova L."/>
            <person name="Karlsson M."/>
            <person name="Huettel B."/>
            <person name="Barry K.W."/>
            <person name="Haridas S."/>
            <person name="Chen C."/>
            <person name="Bauer D."/>
            <person name="Andreopoulos W."/>
            <person name="Pangilinan J."/>
            <person name="LaButti K."/>
            <person name="Riley R."/>
            <person name="Lipzen A."/>
            <person name="Clum A."/>
            <person name="Drula E."/>
            <person name="Henrissat B."/>
            <person name="Kohler A."/>
            <person name="Grigoriev I.V."/>
            <person name="Martin F.M."/>
            <person name="Hacquard S."/>
        </authorList>
    </citation>
    <scope>NUCLEOTIDE SEQUENCE</scope>
    <source>
        <strain evidence="4">MPI-SDFR-AT-0120</strain>
    </source>
</reference>
<sequence>MAMLALPHRLRIFVLLDEHHPSTQRASLAALRPPSLCAFRYACVSAISESELIVLHRQIPTSPPLPLPMSLPAPAAPTGNRFAVVTETDYGAPIFIAALISSIFTFLVLIVRIAFVKWRRWGLDDLILVCAKIVGLGQWISIFIAYHDGLGKATSTVDPQDLAHMSKFFFASRILLVLSLCLSKCSLLLTIRALFTYEFKRQWWASSIAIATICAWGLASALAISVDCSPSFVVLGQQNVRCTDHVTRLLAIFISEIMLECAIVLLPALFLISINMPWSEKIRVIIAFAFRLPIVACTVAYLIASIRFLSSNKTGVNVAATVIWQQVLLGYSLMSATLPMLRKFVTNFTTGGMGFTQDASVHMGSNQHSQQMPTSVQMSVLSKKQSATSLRATAAPLPKPISTRSRSGSHVSEGIAQDSSSVTLLI</sequence>
<dbReference type="PANTHER" id="PTHR39614">
    <property type="entry name" value="INTEGRAL MEMBRANE PROTEIN"/>
    <property type="match status" value="1"/>
</dbReference>
<feature type="compositionally biased region" description="Polar residues" evidence="1">
    <location>
        <begin position="417"/>
        <end position="426"/>
    </location>
</feature>
<keyword evidence="2" id="KW-0812">Transmembrane</keyword>
<comment type="caution">
    <text evidence="4">The sequence shown here is derived from an EMBL/GenBank/DDBJ whole genome shotgun (WGS) entry which is preliminary data.</text>
</comment>
<feature type="transmembrane region" description="Helical" evidence="2">
    <location>
        <begin position="246"/>
        <end position="272"/>
    </location>
</feature>
<gene>
    <name evidence="4" type="ORF">FB567DRAFT_599771</name>
</gene>
<feature type="region of interest" description="Disordered" evidence="1">
    <location>
        <begin position="390"/>
        <end position="426"/>
    </location>
</feature>
<dbReference type="Proteomes" id="UP000813461">
    <property type="component" value="Unassembled WGS sequence"/>
</dbReference>
<feature type="transmembrane region" description="Helical" evidence="2">
    <location>
        <begin position="203"/>
        <end position="226"/>
    </location>
</feature>